<dbReference type="AlphaFoldDB" id="A0A3B0Y977"/>
<organism evidence="2">
    <name type="scientific">hydrothermal vent metagenome</name>
    <dbReference type="NCBI Taxonomy" id="652676"/>
    <lineage>
        <taxon>unclassified sequences</taxon>
        <taxon>metagenomes</taxon>
        <taxon>ecological metagenomes</taxon>
    </lineage>
</organism>
<name>A0A3B0Y977_9ZZZZ</name>
<feature type="transmembrane region" description="Helical" evidence="1">
    <location>
        <begin position="6"/>
        <end position="24"/>
    </location>
</feature>
<reference evidence="2" key="1">
    <citation type="submission" date="2018-06" db="EMBL/GenBank/DDBJ databases">
        <authorList>
            <person name="Zhirakovskaya E."/>
        </authorList>
    </citation>
    <scope>NUCLEOTIDE SEQUENCE</scope>
</reference>
<dbReference type="EMBL" id="UOFI01000063">
    <property type="protein sequence ID" value="VAW65154.1"/>
    <property type="molecule type" value="Genomic_DNA"/>
</dbReference>
<sequence>MIYVFSVMSSIMMLGLVVFVAVLVSRWSKLGGPRVLLIIFALISAAFMPLFYGSVGSFFQWPYADVVYGASWISFVLGPVVLAVISVVTGEA</sequence>
<accession>A0A3B0Y977</accession>
<keyword evidence="1" id="KW-0472">Membrane</keyword>
<evidence type="ECO:0000256" key="1">
    <source>
        <dbReference type="SAM" id="Phobius"/>
    </source>
</evidence>
<proteinExistence type="predicted"/>
<feature type="transmembrane region" description="Helical" evidence="1">
    <location>
        <begin position="36"/>
        <end position="55"/>
    </location>
</feature>
<evidence type="ECO:0000313" key="2">
    <source>
        <dbReference type="EMBL" id="VAW65154.1"/>
    </source>
</evidence>
<feature type="transmembrane region" description="Helical" evidence="1">
    <location>
        <begin position="67"/>
        <end position="88"/>
    </location>
</feature>
<keyword evidence="1" id="KW-0812">Transmembrane</keyword>
<keyword evidence="1" id="KW-1133">Transmembrane helix</keyword>
<gene>
    <name evidence="2" type="ORF">MNBD_GAMMA09-872</name>
</gene>
<protein>
    <submittedName>
        <fullName evidence="2">Uncharacterized protein</fullName>
    </submittedName>
</protein>